<protein>
    <recommendedName>
        <fullName evidence="4">Tyrosine recombinase XerC</fullName>
    </recommendedName>
</protein>
<dbReference type="GeneID" id="78371660"/>
<dbReference type="PANTHER" id="PTHR30349:SF64">
    <property type="entry name" value="PROPHAGE INTEGRASE INTD-RELATED"/>
    <property type="match status" value="1"/>
</dbReference>
<gene>
    <name evidence="2" type="ORF">FEAC_03150</name>
</gene>
<dbReference type="InterPro" id="IPR050090">
    <property type="entry name" value="Tyrosine_recombinase_XerCD"/>
</dbReference>
<keyword evidence="1" id="KW-0233">DNA recombination</keyword>
<evidence type="ECO:0008006" key="4">
    <source>
        <dbReference type="Google" id="ProtNLM"/>
    </source>
</evidence>
<dbReference type="Gene3D" id="1.10.443.10">
    <property type="entry name" value="Intergrase catalytic core"/>
    <property type="match status" value="1"/>
</dbReference>
<evidence type="ECO:0000313" key="2">
    <source>
        <dbReference type="EMBL" id="KJE77943.1"/>
    </source>
</evidence>
<comment type="caution">
    <text evidence="2">The sequence shown here is derived from an EMBL/GenBank/DDBJ whole genome shotgun (WGS) entry which is preliminary data.</text>
</comment>
<keyword evidence="3" id="KW-1185">Reference proteome</keyword>
<dbReference type="Proteomes" id="UP000032336">
    <property type="component" value="Unassembled WGS sequence"/>
</dbReference>
<reference evidence="2 3" key="1">
    <citation type="submission" date="2015-01" db="EMBL/GenBank/DDBJ databases">
        <title>Draft genome of the acidophilic iron oxidizer Ferrimicrobium acidiphilum strain T23.</title>
        <authorList>
            <person name="Poehlein A."/>
            <person name="Eisen S."/>
            <person name="Schloemann M."/>
            <person name="Johnson B.D."/>
            <person name="Daniel R."/>
            <person name="Muehling M."/>
        </authorList>
    </citation>
    <scope>NUCLEOTIDE SEQUENCE [LARGE SCALE GENOMIC DNA]</scope>
    <source>
        <strain evidence="2 3">T23</strain>
    </source>
</reference>
<proteinExistence type="predicted"/>
<organism evidence="2 3">
    <name type="scientific">Ferrimicrobium acidiphilum DSM 19497</name>
    <dbReference type="NCBI Taxonomy" id="1121877"/>
    <lineage>
        <taxon>Bacteria</taxon>
        <taxon>Bacillati</taxon>
        <taxon>Actinomycetota</taxon>
        <taxon>Acidimicrobiia</taxon>
        <taxon>Acidimicrobiales</taxon>
        <taxon>Acidimicrobiaceae</taxon>
        <taxon>Ferrimicrobium</taxon>
    </lineage>
</organism>
<accession>A0A0D8FXE9</accession>
<dbReference type="GO" id="GO:0003677">
    <property type="term" value="F:DNA binding"/>
    <property type="evidence" value="ECO:0007669"/>
    <property type="project" value="InterPro"/>
</dbReference>
<dbReference type="InterPro" id="IPR013762">
    <property type="entry name" value="Integrase-like_cat_sf"/>
</dbReference>
<dbReference type="GO" id="GO:0015074">
    <property type="term" value="P:DNA integration"/>
    <property type="evidence" value="ECO:0007669"/>
    <property type="project" value="InterPro"/>
</dbReference>
<dbReference type="AlphaFoldDB" id="A0A0D8FXE9"/>
<dbReference type="SUPFAM" id="SSF56349">
    <property type="entry name" value="DNA breaking-rejoining enzymes"/>
    <property type="match status" value="1"/>
</dbReference>
<evidence type="ECO:0000256" key="1">
    <source>
        <dbReference type="ARBA" id="ARBA00023172"/>
    </source>
</evidence>
<name>A0A0D8FXE9_9ACTN</name>
<dbReference type="OrthoDB" id="5464621at2"/>
<dbReference type="EMBL" id="JXUW01000002">
    <property type="protein sequence ID" value="KJE77943.1"/>
    <property type="molecule type" value="Genomic_DNA"/>
</dbReference>
<dbReference type="PANTHER" id="PTHR30349">
    <property type="entry name" value="PHAGE INTEGRASE-RELATED"/>
    <property type="match status" value="1"/>
</dbReference>
<dbReference type="GO" id="GO:0006310">
    <property type="term" value="P:DNA recombination"/>
    <property type="evidence" value="ECO:0007669"/>
    <property type="project" value="UniProtKB-KW"/>
</dbReference>
<sequence length="456" mass="51001">MVSSVRVIRPVAVDPEVIERVLGVTPHEVEHVDAPSILVDGEFHVAASRWLLRKYRLRPVEATIKSHAARLALYIAWLRNDCGLAGNDQWYADVFVVSEEQVRRYYRLRQFDPKTRVSSSAWQAQLSTIKQFHEFLRDTYRVPLPFHIESFLNPVGMRVTSATELRPRMRDGSRGTPITPEFSDLLIQGALRIDGQLRQTDSLTVERDAAFISLGLATGMRSATLASITAYELPPLGAGPLTTIRVPDFITKGDAGGDALVFAHRLVPVHQYIHGARDELIGMMRAPYSPIDAIELVGADSDAWETTVDGKVRRFTWVETDMMTRRRLVLPDGTSPLLWYGGYKAKPISYAQAATITAMARDWTRAHLEPNFPASFRTHDLRHTYATHLVVCIYKQAVAQYIHESAADAYRPGRIADAVSIAKLSLGHASEASTNLYIQHAPKFLDISIDEFLGGK</sequence>
<dbReference type="InterPro" id="IPR011010">
    <property type="entry name" value="DNA_brk_join_enz"/>
</dbReference>
<evidence type="ECO:0000313" key="3">
    <source>
        <dbReference type="Proteomes" id="UP000032336"/>
    </source>
</evidence>
<dbReference type="RefSeq" id="WP_035388365.1">
    <property type="nucleotide sequence ID" value="NZ_JQKF01000002.1"/>
</dbReference>
<dbReference type="STRING" id="1121877.FEAC_03150"/>